<protein>
    <submittedName>
        <fullName evidence="2">DNA-binding helix-turn-helix protein</fullName>
    </submittedName>
</protein>
<accession>C0ECB2</accession>
<evidence type="ECO:0000313" key="3">
    <source>
        <dbReference type="Proteomes" id="UP000003340"/>
    </source>
</evidence>
<reference evidence="2 3" key="1">
    <citation type="submission" date="2009-01" db="EMBL/GenBank/DDBJ databases">
        <authorList>
            <person name="Fulton L."/>
            <person name="Clifton S."/>
            <person name="Fulton B."/>
            <person name="Xu J."/>
            <person name="Minx P."/>
            <person name="Pepin K.H."/>
            <person name="Johnson M."/>
            <person name="Bhonagiri V."/>
            <person name="Nash W.E."/>
            <person name="Mardis E.R."/>
            <person name="Wilson R.K."/>
        </authorList>
    </citation>
    <scope>NUCLEOTIDE SEQUENCE [LARGE SCALE GENOMIC DNA]</scope>
    <source>
        <strain evidence="2 3">DSM 5476</strain>
    </source>
</reference>
<feature type="domain" description="HTH cro/C1-type" evidence="1">
    <location>
        <begin position="18"/>
        <end position="74"/>
    </location>
</feature>
<comment type="caution">
    <text evidence="2">The sequence shown here is derived from an EMBL/GenBank/DDBJ whole genome shotgun (WGS) entry which is preliminary data.</text>
</comment>
<keyword evidence="2" id="KW-0238">DNA-binding</keyword>
<dbReference type="Pfam" id="PF12844">
    <property type="entry name" value="HTH_19"/>
    <property type="match status" value="1"/>
</dbReference>
<reference evidence="2 3" key="2">
    <citation type="submission" date="2009-02" db="EMBL/GenBank/DDBJ databases">
        <title>Draft genome sequence of Clostridium methylpentosum (DSM 5476).</title>
        <authorList>
            <person name="Sudarsanam P."/>
            <person name="Ley R."/>
            <person name="Guruge J."/>
            <person name="Turnbaugh P.J."/>
            <person name="Mahowald M."/>
            <person name="Liep D."/>
            <person name="Gordon J."/>
        </authorList>
    </citation>
    <scope>NUCLEOTIDE SEQUENCE [LARGE SCALE GENOMIC DNA]</scope>
    <source>
        <strain evidence="2 3">DSM 5476</strain>
    </source>
</reference>
<dbReference type="GO" id="GO:0003677">
    <property type="term" value="F:DNA binding"/>
    <property type="evidence" value="ECO:0007669"/>
    <property type="project" value="UniProtKB-KW"/>
</dbReference>
<dbReference type="SMART" id="SM00530">
    <property type="entry name" value="HTH_XRE"/>
    <property type="match status" value="1"/>
</dbReference>
<evidence type="ECO:0000259" key="1">
    <source>
        <dbReference type="PROSITE" id="PS50943"/>
    </source>
</evidence>
<dbReference type="InterPro" id="IPR001387">
    <property type="entry name" value="Cro/C1-type_HTH"/>
</dbReference>
<dbReference type="CDD" id="cd00093">
    <property type="entry name" value="HTH_XRE"/>
    <property type="match status" value="1"/>
</dbReference>
<proteinExistence type="predicted"/>
<dbReference type="SUPFAM" id="SSF47413">
    <property type="entry name" value="lambda repressor-like DNA-binding domains"/>
    <property type="match status" value="1"/>
</dbReference>
<dbReference type="AlphaFoldDB" id="C0ECB2"/>
<dbReference type="HOGENOM" id="CLU_2599867_0_0_9"/>
<dbReference type="Gene3D" id="1.10.260.40">
    <property type="entry name" value="lambda repressor-like DNA-binding domains"/>
    <property type="match status" value="1"/>
</dbReference>
<sequence length="79" mass="8957">MSISEQNSRQIQAMCRNIRALRIERGFTVEQTSSAAGISAKLLRQLENGVLTDEMTVDILFSLVDCFRIKPHEFFVPAK</sequence>
<dbReference type="EMBL" id="ACEC01000047">
    <property type="protein sequence ID" value="EEG30913.1"/>
    <property type="molecule type" value="Genomic_DNA"/>
</dbReference>
<organism evidence="2 3">
    <name type="scientific">[Clostridium] methylpentosum DSM 5476</name>
    <dbReference type="NCBI Taxonomy" id="537013"/>
    <lineage>
        <taxon>Bacteria</taxon>
        <taxon>Bacillati</taxon>
        <taxon>Bacillota</taxon>
        <taxon>Clostridia</taxon>
        <taxon>Eubacteriales</taxon>
        <taxon>Oscillospiraceae</taxon>
        <taxon>Oscillospiraceae incertae sedis</taxon>
    </lineage>
</organism>
<dbReference type="InterPro" id="IPR010982">
    <property type="entry name" value="Lambda_DNA-bd_dom_sf"/>
</dbReference>
<dbReference type="PROSITE" id="PS50943">
    <property type="entry name" value="HTH_CROC1"/>
    <property type="match status" value="1"/>
</dbReference>
<keyword evidence="3" id="KW-1185">Reference proteome</keyword>
<dbReference type="Proteomes" id="UP000003340">
    <property type="component" value="Unassembled WGS sequence"/>
</dbReference>
<evidence type="ECO:0000313" key="2">
    <source>
        <dbReference type="EMBL" id="EEG30913.1"/>
    </source>
</evidence>
<name>C0ECB2_9FIRM</name>
<gene>
    <name evidence="2" type="ORF">CLOSTMETH_01481</name>
</gene>